<sequence length="501" mass="57754">MVRKDFYLLGILSILLLLIFLPLFYSEYIFMDEALEIWGYNSTPDLQLFADDGRLLAEMLHSWLFKMTDTIHDIKYIRLVSLFGWMACLPIWYGIIKRSVANVPGYEYLPFFFCLYLVTSLPFIVSVQWATCMQFFIAHTAALVSGALIVQGILSGGNKLRVTVKFAIPALLLGIVSLFFYQSAFACFLLPLLLHFINPFTGKKDYVLISGLVVYFLVYAVYYVLYKVSFSLINNIQPSSRYDIYIHPWEKIKFFLARPLERSFRFTLLTHEDSFISKIYYPIMLGALAVATYIRFGRAKWLNAVKYLAAIGFIFAVAYILSLIVQESYASNRTLMALNLCVFIVCCEMVLFFIKNKRLLQMAGVAVILFFVFCARYNFQQVFLRPVVDETAALKNYFRQNFHNGIQTVHFIRPSEDFMAEKYHVNRSMDEFGVASSCWNWVPVPLTKQLVYEATGDRRKAIEVVVKQWPDKEAFLKSGEAITNTTLLVDVPVIMNSVKTN</sequence>
<keyword evidence="1" id="KW-1133">Transmembrane helix</keyword>
<feature type="transmembrane region" description="Helical" evidence="1">
    <location>
        <begin position="206"/>
        <end position="225"/>
    </location>
</feature>
<feature type="transmembrane region" description="Helical" evidence="1">
    <location>
        <begin position="308"/>
        <end position="329"/>
    </location>
</feature>
<feature type="transmembrane region" description="Helical" evidence="1">
    <location>
        <begin position="335"/>
        <end position="354"/>
    </location>
</feature>
<feature type="transmembrane region" description="Helical" evidence="1">
    <location>
        <begin position="76"/>
        <end position="96"/>
    </location>
</feature>
<feature type="transmembrane region" description="Helical" evidence="1">
    <location>
        <begin position="279"/>
        <end position="296"/>
    </location>
</feature>
<evidence type="ECO:0000256" key="1">
    <source>
        <dbReference type="SAM" id="Phobius"/>
    </source>
</evidence>
<dbReference type="OrthoDB" id="626768at2"/>
<keyword evidence="1" id="KW-0812">Transmembrane</keyword>
<reference evidence="2 3" key="1">
    <citation type="submission" date="2019-04" db="EMBL/GenBank/DDBJ databases">
        <title>Niastella caeni sp. nov., isolated from activated sludge.</title>
        <authorList>
            <person name="Sheng M."/>
        </authorList>
    </citation>
    <scope>NUCLEOTIDE SEQUENCE [LARGE SCALE GENOMIC DNA]</scope>
    <source>
        <strain evidence="2 3">HX-2-15</strain>
    </source>
</reference>
<dbReference type="AlphaFoldDB" id="A0A4S8HMM4"/>
<comment type="caution">
    <text evidence="2">The sequence shown here is derived from an EMBL/GenBank/DDBJ whole genome shotgun (WGS) entry which is preliminary data.</text>
</comment>
<keyword evidence="3" id="KW-1185">Reference proteome</keyword>
<evidence type="ECO:0000313" key="2">
    <source>
        <dbReference type="EMBL" id="THU35961.1"/>
    </source>
</evidence>
<accession>A0A4S8HMM4</accession>
<evidence type="ECO:0008006" key="4">
    <source>
        <dbReference type="Google" id="ProtNLM"/>
    </source>
</evidence>
<feature type="transmembrane region" description="Helical" evidence="1">
    <location>
        <begin position="359"/>
        <end position="379"/>
    </location>
</feature>
<feature type="transmembrane region" description="Helical" evidence="1">
    <location>
        <begin position="166"/>
        <end position="194"/>
    </location>
</feature>
<dbReference type="EMBL" id="STFF01000006">
    <property type="protein sequence ID" value="THU35961.1"/>
    <property type="molecule type" value="Genomic_DNA"/>
</dbReference>
<keyword evidence="1" id="KW-0472">Membrane</keyword>
<name>A0A4S8HMM4_9BACT</name>
<proteinExistence type="predicted"/>
<protein>
    <recommendedName>
        <fullName evidence="4">Glycosyltransferase family 39 protein</fullName>
    </recommendedName>
</protein>
<feature type="transmembrane region" description="Helical" evidence="1">
    <location>
        <begin position="136"/>
        <end position="154"/>
    </location>
</feature>
<organism evidence="2 3">
    <name type="scientific">Niastella caeni</name>
    <dbReference type="NCBI Taxonomy" id="2569763"/>
    <lineage>
        <taxon>Bacteria</taxon>
        <taxon>Pseudomonadati</taxon>
        <taxon>Bacteroidota</taxon>
        <taxon>Chitinophagia</taxon>
        <taxon>Chitinophagales</taxon>
        <taxon>Chitinophagaceae</taxon>
        <taxon>Niastella</taxon>
    </lineage>
</organism>
<evidence type="ECO:0000313" key="3">
    <source>
        <dbReference type="Proteomes" id="UP000306918"/>
    </source>
</evidence>
<gene>
    <name evidence="2" type="ORF">FAM09_21455</name>
</gene>
<feature type="transmembrane region" description="Helical" evidence="1">
    <location>
        <begin position="108"/>
        <end position="129"/>
    </location>
</feature>
<feature type="transmembrane region" description="Helical" evidence="1">
    <location>
        <begin position="6"/>
        <end position="25"/>
    </location>
</feature>
<dbReference type="RefSeq" id="WP_136579201.1">
    <property type="nucleotide sequence ID" value="NZ_STFF01000006.1"/>
</dbReference>
<dbReference type="Proteomes" id="UP000306918">
    <property type="component" value="Unassembled WGS sequence"/>
</dbReference>